<accession>A0ABQ8GW26</accession>
<protein>
    <submittedName>
        <fullName evidence="2">Uncharacterized protein</fullName>
    </submittedName>
</protein>
<reference evidence="2 3" key="1">
    <citation type="journal article" date="2021" name="Nat. Commun.">
        <title>Genetic determinants of endophytism in the Arabidopsis root mycobiome.</title>
        <authorList>
            <person name="Mesny F."/>
            <person name="Miyauchi S."/>
            <person name="Thiergart T."/>
            <person name="Pickel B."/>
            <person name="Atanasova L."/>
            <person name="Karlsson M."/>
            <person name="Huettel B."/>
            <person name="Barry K.W."/>
            <person name="Haridas S."/>
            <person name="Chen C."/>
            <person name="Bauer D."/>
            <person name="Andreopoulos W."/>
            <person name="Pangilinan J."/>
            <person name="LaButti K."/>
            <person name="Riley R."/>
            <person name="Lipzen A."/>
            <person name="Clum A."/>
            <person name="Drula E."/>
            <person name="Henrissat B."/>
            <person name="Kohler A."/>
            <person name="Grigoriev I.V."/>
            <person name="Martin F.M."/>
            <person name="Hacquard S."/>
        </authorList>
    </citation>
    <scope>NUCLEOTIDE SEQUENCE [LARGE SCALE GENOMIC DNA]</scope>
    <source>
        <strain evidence="2 3">MPI-SDFR-AT-0080</strain>
    </source>
</reference>
<evidence type="ECO:0000313" key="3">
    <source>
        <dbReference type="Proteomes" id="UP000774617"/>
    </source>
</evidence>
<evidence type="ECO:0000256" key="1">
    <source>
        <dbReference type="SAM" id="Phobius"/>
    </source>
</evidence>
<evidence type="ECO:0000313" key="2">
    <source>
        <dbReference type="EMBL" id="KAH7065448.1"/>
    </source>
</evidence>
<keyword evidence="1" id="KW-0812">Transmembrane</keyword>
<name>A0ABQ8GW26_9PEZI</name>
<keyword evidence="1" id="KW-1133">Transmembrane helix</keyword>
<dbReference type="EMBL" id="JAGTJR010000001">
    <property type="protein sequence ID" value="KAH7065448.1"/>
    <property type="molecule type" value="Genomic_DNA"/>
</dbReference>
<keyword evidence="1" id="KW-0472">Membrane</keyword>
<proteinExistence type="predicted"/>
<dbReference type="Proteomes" id="UP000774617">
    <property type="component" value="Unassembled WGS sequence"/>
</dbReference>
<organism evidence="2 3">
    <name type="scientific">Macrophomina phaseolina</name>
    <dbReference type="NCBI Taxonomy" id="35725"/>
    <lineage>
        <taxon>Eukaryota</taxon>
        <taxon>Fungi</taxon>
        <taxon>Dikarya</taxon>
        <taxon>Ascomycota</taxon>
        <taxon>Pezizomycotina</taxon>
        <taxon>Dothideomycetes</taxon>
        <taxon>Dothideomycetes incertae sedis</taxon>
        <taxon>Botryosphaeriales</taxon>
        <taxon>Botryosphaeriaceae</taxon>
        <taxon>Macrophomina</taxon>
    </lineage>
</organism>
<keyword evidence="3" id="KW-1185">Reference proteome</keyword>
<gene>
    <name evidence="2" type="ORF">B0J12DRAFT_734767</name>
</gene>
<sequence>MTLSAEAIISIVSVVVQVTALVVGHYFGRDRVNELNRWRIVMRAEARAWVMDFEENNALQTGPAPGMLVEIRDAILRQIRAIRDLVARVFV</sequence>
<feature type="transmembrane region" description="Helical" evidence="1">
    <location>
        <begin position="6"/>
        <end position="27"/>
    </location>
</feature>
<comment type="caution">
    <text evidence="2">The sequence shown here is derived from an EMBL/GenBank/DDBJ whole genome shotgun (WGS) entry which is preliminary data.</text>
</comment>